<dbReference type="GO" id="GO:0020037">
    <property type="term" value="F:heme binding"/>
    <property type="evidence" value="ECO:0007669"/>
    <property type="project" value="InterPro"/>
</dbReference>
<evidence type="ECO:0000256" key="1">
    <source>
        <dbReference type="ARBA" id="ARBA00001971"/>
    </source>
</evidence>
<dbReference type="InterPro" id="IPR001128">
    <property type="entry name" value="Cyt_P450"/>
</dbReference>
<evidence type="ECO:0000256" key="3">
    <source>
        <dbReference type="ARBA" id="ARBA00022723"/>
    </source>
</evidence>
<dbReference type="PANTHER" id="PTHR24287:SF18">
    <property type="entry name" value="CYTOCHROME P450 MONOOXYGENASE APDE-RELATED"/>
    <property type="match status" value="1"/>
</dbReference>
<dbReference type="CDD" id="cd11063">
    <property type="entry name" value="CYP52"/>
    <property type="match status" value="1"/>
</dbReference>
<proteinExistence type="inferred from homology"/>
<comment type="cofactor">
    <cofactor evidence="1">
        <name>heme</name>
        <dbReference type="ChEBI" id="CHEBI:30413"/>
    </cofactor>
</comment>
<dbReference type="PRINTS" id="PR00385">
    <property type="entry name" value="P450"/>
</dbReference>
<dbReference type="OrthoDB" id="1470350at2759"/>
<evidence type="ECO:0000256" key="7">
    <source>
        <dbReference type="RuleBase" id="RU000461"/>
    </source>
</evidence>
<keyword evidence="3 7" id="KW-0479">Metal-binding</keyword>
<reference evidence="9 10" key="1">
    <citation type="submission" date="2015-07" db="EMBL/GenBank/DDBJ databases">
        <title>Comparative genomics of the Sigatoka disease complex on banana suggests a link between parallel evolutionary changes in Pseudocercospora fijiensis and Pseudocercospora eumusae and increased virulence on the banana host.</title>
        <authorList>
            <person name="Chang T.-C."/>
            <person name="Salvucci A."/>
            <person name="Crous P.W."/>
            <person name="Stergiopoulos I."/>
        </authorList>
    </citation>
    <scope>NUCLEOTIDE SEQUENCE [LARGE SCALE GENOMIC DNA]</scope>
    <source>
        <strain evidence="9 10">CBS 116634</strain>
    </source>
</reference>
<evidence type="ECO:0000256" key="8">
    <source>
        <dbReference type="SAM" id="MobiDB-lite"/>
    </source>
</evidence>
<sequence length="551" mass="61395">MLTPLLIGLVALYAGSWVYRAARARQVDAAFAVQRCCQHAPTLDTGRWPFGLELITKAFRAASEQRLLRLMLDIVERTGPTFEQKLLGSRGIDTVDPVNIEALLSKQFTDFGLGERRLVFWPLLGDGIFTQDGKFWEKSRGLLRPAFQNRDQSMVQIREAADNVVNAITSGGTIDLQPLFFRFTLETTSYLLFGQRIEAANAEEAGDVDSFAAAFDSGQDYLAKRGRLGGLYWLIDGFDFRRQCKIVHDHLDKAIAKALHDQPSVDHNSSYSILQALVQQTRDPKVLREQCLNVLLAGRDTTACLLSWTFRLLARHPLVFERCRIEVGDVGASVSEITLLRLYPSVPINSRMAVRTTTLPTGGGIDGKSPVLVREGEAVGYCPYAMHRRKDIYGPDAMDFRPERWLEHNAELMSTVGYGYLPFNAGPRICLGQDFALVEASCLIVRILQRFTTLKLAADDPLEAIGDEKQKLTLVLCSADGCTVEHLGDPLRTPALRSPIMRRLSRHRPSSSGQVSPDDVNIRPDEEMLPAEGEVSEEIADRKDWVSSSPC</sequence>
<dbReference type="InterPro" id="IPR017972">
    <property type="entry name" value="Cyt_P450_CS"/>
</dbReference>
<gene>
    <name evidence="9" type="ORF">AC579_4183</name>
</gene>
<dbReference type="InterPro" id="IPR047146">
    <property type="entry name" value="Cyt_P450_E_CYP52_fungi"/>
</dbReference>
<dbReference type="STRING" id="113226.A0A139IB46"/>
<organism evidence="9 10">
    <name type="scientific">Pseudocercospora musae</name>
    <dbReference type="NCBI Taxonomy" id="113226"/>
    <lineage>
        <taxon>Eukaryota</taxon>
        <taxon>Fungi</taxon>
        <taxon>Dikarya</taxon>
        <taxon>Ascomycota</taxon>
        <taxon>Pezizomycotina</taxon>
        <taxon>Dothideomycetes</taxon>
        <taxon>Dothideomycetidae</taxon>
        <taxon>Mycosphaerellales</taxon>
        <taxon>Mycosphaerellaceae</taxon>
        <taxon>Pseudocercospora</taxon>
    </lineage>
</organism>
<dbReference type="PANTHER" id="PTHR24287">
    <property type="entry name" value="P450, PUTATIVE (EUROFUNG)-RELATED"/>
    <property type="match status" value="1"/>
</dbReference>
<keyword evidence="10" id="KW-1185">Reference proteome</keyword>
<dbReference type="EMBL" id="LFZO01000177">
    <property type="protein sequence ID" value="KXT11856.1"/>
    <property type="molecule type" value="Genomic_DNA"/>
</dbReference>
<keyword evidence="6 7" id="KW-0503">Monooxygenase</keyword>
<evidence type="ECO:0000256" key="5">
    <source>
        <dbReference type="ARBA" id="ARBA00023004"/>
    </source>
</evidence>
<dbReference type="Pfam" id="PF00067">
    <property type="entry name" value="p450"/>
    <property type="match status" value="1"/>
</dbReference>
<dbReference type="SUPFAM" id="SSF48264">
    <property type="entry name" value="Cytochrome P450"/>
    <property type="match status" value="1"/>
</dbReference>
<keyword evidence="4 7" id="KW-0560">Oxidoreductase</keyword>
<dbReference type="PROSITE" id="PS00086">
    <property type="entry name" value="CYTOCHROME_P450"/>
    <property type="match status" value="1"/>
</dbReference>
<dbReference type="AlphaFoldDB" id="A0A139IB46"/>
<evidence type="ECO:0000256" key="2">
    <source>
        <dbReference type="ARBA" id="ARBA00010617"/>
    </source>
</evidence>
<feature type="region of interest" description="Disordered" evidence="8">
    <location>
        <begin position="504"/>
        <end position="551"/>
    </location>
</feature>
<dbReference type="Gene3D" id="1.10.630.10">
    <property type="entry name" value="Cytochrome P450"/>
    <property type="match status" value="1"/>
</dbReference>
<dbReference type="InterPro" id="IPR036396">
    <property type="entry name" value="Cyt_P450_sf"/>
</dbReference>
<dbReference type="PRINTS" id="PR01239">
    <property type="entry name" value="EP450IICYP52"/>
</dbReference>
<comment type="caution">
    <text evidence="9">The sequence shown here is derived from an EMBL/GenBank/DDBJ whole genome shotgun (WGS) entry which is preliminary data.</text>
</comment>
<dbReference type="GO" id="GO:0005506">
    <property type="term" value="F:iron ion binding"/>
    <property type="evidence" value="ECO:0007669"/>
    <property type="project" value="InterPro"/>
</dbReference>
<keyword evidence="5 7" id="KW-0408">Iron</keyword>
<evidence type="ECO:0000256" key="6">
    <source>
        <dbReference type="ARBA" id="ARBA00023033"/>
    </source>
</evidence>
<dbReference type="GO" id="GO:0016712">
    <property type="term" value="F:oxidoreductase activity, acting on paired donors, with incorporation or reduction of molecular oxygen, reduced flavin or flavoprotein as one donor, and incorporation of one atom of oxygen"/>
    <property type="evidence" value="ECO:0007669"/>
    <property type="project" value="InterPro"/>
</dbReference>
<evidence type="ECO:0008006" key="11">
    <source>
        <dbReference type="Google" id="ProtNLM"/>
    </source>
</evidence>
<dbReference type="Proteomes" id="UP000073492">
    <property type="component" value="Unassembled WGS sequence"/>
</dbReference>
<protein>
    <recommendedName>
        <fullName evidence="11">Cytochrome P450</fullName>
    </recommendedName>
</protein>
<evidence type="ECO:0000313" key="9">
    <source>
        <dbReference type="EMBL" id="KXT11856.1"/>
    </source>
</evidence>
<dbReference type="InterPro" id="IPR002974">
    <property type="entry name" value="Cyt_P450_E_CYP52_ascomycetes"/>
</dbReference>
<accession>A0A139IB46</accession>
<comment type="similarity">
    <text evidence="2 7">Belongs to the cytochrome P450 family.</text>
</comment>
<evidence type="ECO:0000313" key="10">
    <source>
        <dbReference type="Proteomes" id="UP000073492"/>
    </source>
</evidence>
<name>A0A139IB46_9PEZI</name>
<keyword evidence="7" id="KW-0349">Heme</keyword>
<evidence type="ECO:0000256" key="4">
    <source>
        <dbReference type="ARBA" id="ARBA00023002"/>
    </source>
</evidence>